<reference evidence="10" key="1">
    <citation type="submission" date="2022-05" db="EMBL/GenBank/DDBJ databases">
        <authorList>
            <person name="Xin L.B."/>
        </authorList>
    </citation>
    <scope>NUCLEOTIDE SEQUENCE</scope>
</reference>
<dbReference type="EC" id="2.7.7.6" evidence="8"/>
<evidence type="ECO:0000256" key="7">
    <source>
        <dbReference type="ARBA" id="ARBA00048552"/>
    </source>
</evidence>
<dbReference type="InterPro" id="IPR011263">
    <property type="entry name" value="DNA-dir_RNA_pol_RpoA/D/Rpb3"/>
</dbReference>
<dbReference type="SUPFAM" id="SSF56553">
    <property type="entry name" value="Insert subdomain of RNA polymerase alpha subunit"/>
    <property type="match status" value="1"/>
</dbReference>
<dbReference type="InterPro" id="IPR036643">
    <property type="entry name" value="RNApol_insert_sf"/>
</dbReference>
<evidence type="ECO:0000256" key="2">
    <source>
        <dbReference type="ARBA" id="ARBA00007123"/>
    </source>
</evidence>
<dbReference type="InterPro" id="IPR036603">
    <property type="entry name" value="RBP11-like"/>
</dbReference>
<dbReference type="GO" id="GO:0009507">
    <property type="term" value="C:chloroplast"/>
    <property type="evidence" value="ECO:0007669"/>
    <property type="project" value="UniProtKB-SubCell"/>
</dbReference>
<name>A0AAT9UT44_9MARC</name>
<organism evidence="10">
    <name type="scientific">Pallavicinia longispina</name>
    <dbReference type="NCBI Taxonomy" id="280536"/>
    <lineage>
        <taxon>Eukaryota</taxon>
        <taxon>Viridiplantae</taxon>
        <taxon>Streptophyta</taxon>
        <taxon>Embryophyta</taxon>
        <taxon>Marchantiophyta</taxon>
        <taxon>Jungermanniopsida</taxon>
        <taxon>Pelliidae</taxon>
        <taxon>Pallaviciniales</taxon>
        <taxon>Pallaviciniineae</taxon>
        <taxon>Pallaviciniaceae</taxon>
        <taxon>Pallavicinia</taxon>
    </lineage>
</organism>
<keyword evidence="10" id="KW-0934">Plastid</keyword>
<dbReference type="AlphaFoldDB" id="A0AAT9UT44"/>
<evidence type="ECO:0000256" key="8">
    <source>
        <dbReference type="HAMAP-Rule" id="MF_00059"/>
    </source>
</evidence>
<accession>A0AAT9UT44</accession>
<comment type="domain">
    <text evidence="8">The N-terminal domain is essential for RNAP assembly and basal transcription, whereas the C-terminal domain is involved in interaction with transcriptional regulators and with upstream promoter elements.</text>
</comment>
<protein>
    <recommendedName>
        <fullName evidence="8">DNA-directed RNA polymerase subunit alpha</fullName>
        <shortName evidence="8">PEP</shortName>
        <ecNumber evidence="8">2.7.7.6</ecNumber>
    </recommendedName>
    <alternativeName>
        <fullName evidence="8">Plastid-encoded RNA polymerase subunit alpha</fullName>
        <shortName evidence="8">RNA polymerase subunit alpha</shortName>
    </alternativeName>
</protein>
<dbReference type="GO" id="GO:0006351">
    <property type="term" value="P:DNA-templated transcription"/>
    <property type="evidence" value="ECO:0007669"/>
    <property type="project" value="UniProtKB-UniRule"/>
</dbReference>
<feature type="domain" description="DNA-directed RNA polymerase RpoA/D/Rpb3-type" evidence="9">
    <location>
        <begin position="29"/>
        <end position="233"/>
    </location>
</feature>
<comment type="catalytic activity">
    <reaction evidence="7 8">
        <text>RNA(n) + a ribonucleoside 5'-triphosphate = RNA(n+1) + diphosphate</text>
        <dbReference type="Rhea" id="RHEA:21248"/>
        <dbReference type="Rhea" id="RHEA-COMP:14527"/>
        <dbReference type="Rhea" id="RHEA-COMP:17342"/>
        <dbReference type="ChEBI" id="CHEBI:33019"/>
        <dbReference type="ChEBI" id="CHEBI:61557"/>
        <dbReference type="ChEBI" id="CHEBI:140395"/>
        <dbReference type="EC" id="2.7.7.6"/>
    </reaction>
</comment>
<dbReference type="SUPFAM" id="SSF55257">
    <property type="entry name" value="RBP11-like subunits of RNA polymerase"/>
    <property type="match status" value="1"/>
</dbReference>
<comment type="function">
    <text evidence="1 8">DNA-dependent RNA polymerase catalyzes the transcription of DNA into RNA using the four ribonucleoside triphosphates as substrates.</text>
</comment>
<keyword evidence="5 8" id="KW-0548">Nucleotidyltransferase</keyword>
<dbReference type="GO" id="GO:0003899">
    <property type="term" value="F:DNA-directed RNA polymerase activity"/>
    <property type="evidence" value="ECO:0007669"/>
    <property type="project" value="UniProtKB-UniRule"/>
</dbReference>
<evidence type="ECO:0000256" key="4">
    <source>
        <dbReference type="ARBA" id="ARBA00022679"/>
    </source>
</evidence>
<dbReference type="HAMAP" id="MF_00059">
    <property type="entry name" value="RNApol_bact_RpoA"/>
    <property type="match status" value="1"/>
</dbReference>
<feature type="region of interest" description="Alpha C-terminal domain (alpha-CTD)" evidence="8">
    <location>
        <begin position="264"/>
        <end position="341"/>
    </location>
</feature>
<keyword evidence="6 8" id="KW-0804">Transcription</keyword>
<keyword evidence="4 8" id="KW-0808">Transferase</keyword>
<dbReference type="SUPFAM" id="SSF47789">
    <property type="entry name" value="C-terminal domain of RNA polymerase alpha subunit"/>
    <property type="match status" value="1"/>
</dbReference>
<keyword evidence="10" id="KW-0150">Chloroplast</keyword>
<comment type="subcellular location">
    <subcellularLocation>
        <location evidence="8">Plastid</location>
        <location evidence="8">Chloroplast</location>
    </subcellularLocation>
</comment>
<dbReference type="EMBL" id="ON494491">
    <property type="protein sequence ID" value="WIL06209.1"/>
    <property type="molecule type" value="Genomic_DNA"/>
</dbReference>
<dbReference type="GO" id="GO:0003677">
    <property type="term" value="F:DNA binding"/>
    <property type="evidence" value="ECO:0007669"/>
    <property type="project" value="UniProtKB-UniRule"/>
</dbReference>
<dbReference type="Pfam" id="PF03118">
    <property type="entry name" value="RNA_pol_A_CTD"/>
    <property type="match status" value="1"/>
</dbReference>
<dbReference type="Gene3D" id="2.170.120.12">
    <property type="entry name" value="DNA-directed RNA polymerase, insert domain"/>
    <property type="match status" value="1"/>
</dbReference>
<feature type="region of interest" description="Alpha N-terminal domain (alpha-NTD)" evidence="8">
    <location>
        <begin position="1"/>
        <end position="233"/>
    </location>
</feature>
<dbReference type="Gene3D" id="3.30.1360.10">
    <property type="entry name" value="RNA polymerase, RBP11-like subunit"/>
    <property type="match status" value="1"/>
</dbReference>
<dbReference type="Pfam" id="PF01193">
    <property type="entry name" value="RNA_pol_L"/>
    <property type="match status" value="1"/>
</dbReference>
<evidence type="ECO:0000256" key="3">
    <source>
        <dbReference type="ARBA" id="ARBA00022478"/>
    </source>
</evidence>
<evidence type="ECO:0000256" key="5">
    <source>
        <dbReference type="ARBA" id="ARBA00022695"/>
    </source>
</evidence>
<sequence length="341" mass="38849">MTQDEIEVSTRTLQWRCIESRIESKRLLYGRFAISPFRKDQANTVGIAMRRSLLNEIEGTSITYAKINGIKHEYSALVGIQESIHDILINLKEIVLRNDSYESQKVYISVVGPRRIIAQDIQRPPSIRVIDDTQYVATLTGAISLNIELSIERGRGYRIGNNLQKYEEGFFPVDAVFMPVRNANYSVHSFESQGKTKEVLFLEIWTDGSLTPKEALYEASRNLIDLFIPLMDSEREEHSFGIGTNESNMPYFPLQFVLPGPEEVTKNVAFKHIFIDQLELPARAYNCLKKVNVHTIADSLDYGQGDLTGIKNFGRKSIEQVLEALKKRFSIDLPKNKNLAN</sequence>
<dbReference type="InterPro" id="IPR011260">
    <property type="entry name" value="RNAP_asu_C"/>
</dbReference>
<dbReference type="SMART" id="SM00662">
    <property type="entry name" value="RPOLD"/>
    <property type="match status" value="1"/>
</dbReference>
<dbReference type="NCBIfam" id="TIGR02027">
    <property type="entry name" value="rpoA"/>
    <property type="match status" value="1"/>
</dbReference>
<dbReference type="InterPro" id="IPR011773">
    <property type="entry name" value="DNA-dir_RpoA"/>
</dbReference>
<evidence type="ECO:0000259" key="9">
    <source>
        <dbReference type="SMART" id="SM00662"/>
    </source>
</evidence>
<dbReference type="Gene3D" id="1.10.150.20">
    <property type="entry name" value="5' to 3' exonuclease, C-terminal subdomain"/>
    <property type="match status" value="1"/>
</dbReference>
<evidence type="ECO:0000256" key="6">
    <source>
        <dbReference type="ARBA" id="ARBA00023163"/>
    </source>
</evidence>
<geneLocation type="chloroplast" evidence="10"/>
<evidence type="ECO:0000256" key="1">
    <source>
        <dbReference type="ARBA" id="ARBA00004026"/>
    </source>
</evidence>
<comment type="similarity">
    <text evidence="2 8">Belongs to the RNA polymerase alpha chain family.</text>
</comment>
<keyword evidence="3 8" id="KW-0240">DNA-directed RNA polymerase</keyword>
<dbReference type="GO" id="GO:0046983">
    <property type="term" value="F:protein dimerization activity"/>
    <property type="evidence" value="ECO:0007669"/>
    <property type="project" value="InterPro"/>
</dbReference>
<dbReference type="FunFam" id="2.170.120.12:FF:000001">
    <property type="entry name" value="DNA-directed RNA polymerase subunit alpha"/>
    <property type="match status" value="1"/>
</dbReference>
<comment type="subunit">
    <text evidence="8">In plastids the minimal PEP RNA polymerase catalytic core is composed of four subunits: alpha, beta, beta', and beta''. When a (nuclear-encoded) sigma factor is associated with the core the holoenzyme is formed, which can initiate transcription.</text>
</comment>
<gene>
    <name evidence="8 10" type="primary">rpoA</name>
</gene>
<reference evidence="10" key="2">
    <citation type="submission" date="2024-06" db="EMBL/GenBank/DDBJ databases">
        <title>The complete chloroplast genome analyse of Pallavicinia longispina.</title>
        <authorList>
            <person name="Ming S.Z."/>
            <person name="Ying F.M."/>
            <person name="Ying Y."/>
        </authorList>
    </citation>
    <scope>NUCLEOTIDE SEQUENCE</scope>
</reference>
<proteinExistence type="inferred from homology"/>
<dbReference type="CDD" id="cd06928">
    <property type="entry name" value="RNAP_alpha_NTD"/>
    <property type="match status" value="1"/>
</dbReference>
<dbReference type="Pfam" id="PF01000">
    <property type="entry name" value="RNA_pol_A_bac"/>
    <property type="match status" value="1"/>
</dbReference>
<evidence type="ECO:0000313" key="10">
    <source>
        <dbReference type="EMBL" id="WIL06209.1"/>
    </source>
</evidence>
<dbReference type="InterPro" id="IPR011262">
    <property type="entry name" value="DNA-dir_RNA_pol_insert"/>
</dbReference>
<dbReference type="GO" id="GO:0000428">
    <property type="term" value="C:DNA-directed RNA polymerase complex"/>
    <property type="evidence" value="ECO:0007669"/>
    <property type="project" value="UniProtKB-KW"/>
</dbReference>